<name>A0A9P3UUS3_LYOSH</name>
<proteinExistence type="predicted"/>
<evidence type="ECO:0000313" key="1">
    <source>
        <dbReference type="EMBL" id="GLB43436.1"/>
    </source>
</evidence>
<dbReference type="EMBL" id="BRPK01000013">
    <property type="protein sequence ID" value="GLB43436.1"/>
    <property type="molecule type" value="Genomic_DNA"/>
</dbReference>
<comment type="caution">
    <text evidence="1">The sequence shown here is derived from an EMBL/GenBank/DDBJ whole genome shotgun (WGS) entry which is preliminary data.</text>
</comment>
<dbReference type="Proteomes" id="UP001063166">
    <property type="component" value="Unassembled WGS sequence"/>
</dbReference>
<sequence length="92" mass="10429">MRRFAANRDFEAFKFKFEDDILARRVTQLHGSPPPGPPVEAQQQMLHFRTRFQVDRAVDVSQLIMPSLAVAVVQHDNMLSPVLAPETLCLLA</sequence>
<keyword evidence="2" id="KW-1185">Reference proteome</keyword>
<reference evidence="1" key="1">
    <citation type="submission" date="2022-07" db="EMBL/GenBank/DDBJ databases">
        <title>The genome of Lyophyllum shimeji provides insight into the initial evolution of ectomycorrhizal fungal genome.</title>
        <authorList>
            <person name="Kobayashi Y."/>
            <person name="Shibata T."/>
            <person name="Hirakawa H."/>
            <person name="Shigenobu S."/>
            <person name="Nishiyama T."/>
            <person name="Yamada A."/>
            <person name="Hasebe M."/>
            <person name="Kawaguchi M."/>
        </authorList>
    </citation>
    <scope>NUCLEOTIDE SEQUENCE</scope>
    <source>
        <strain evidence="1">AT787</strain>
    </source>
</reference>
<gene>
    <name evidence="1" type="ORF">LshimejAT787_1303370</name>
</gene>
<protein>
    <submittedName>
        <fullName evidence="1">Uncharacterized protein</fullName>
    </submittedName>
</protein>
<accession>A0A9P3UUS3</accession>
<dbReference type="AlphaFoldDB" id="A0A9P3UUS3"/>
<organism evidence="1 2">
    <name type="scientific">Lyophyllum shimeji</name>
    <name type="common">Hon-shimeji</name>
    <name type="synonym">Tricholoma shimeji</name>
    <dbReference type="NCBI Taxonomy" id="47721"/>
    <lineage>
        <taxon>Eukaryota</taxon>
        <taxon>Fungi</taxon>
        <taxon>Dikarya</taxon>
        <taxon>Basidiomycota</taxon>
        <taxon>Agaricomycotina</taxon>
        <taxon>Agaricomycetes</taxon>
        <taxon>Agaricomycetidae</taxon>
        <taxon>Agaricales</taxon>
        <taxon>Tricholomatineae</taxon>
        <taxon>Lyophyllaceae</taxon>
        <taxon>Lyophyllum</taxon>
    </lineage>
</organism>
<evidence type="ECO:0000313" key="2">
    <source>
        <dbReference type="Proteomes" id="UP001063166"/>
    </source>
</evidence>